<dbReference type="CDD" id="cd06225">
    <property type="entry name" value="HAMP"/>
    <property type="match status" value="1"/>
</dbReference>
<keyword evidence="1" id="KW-1133">Transmembrane helix</keyword>
<dbReference type="Pfam" id="PF00672">
    <property type="entry name" value="HAMP"/>
    <property type="match status" value="1"/>
</dbReference>
<dbReference type="SMART" id="SM00267">
    <property type="entry name" value="GGDEF"/>
    <property type="match status" value="1"/>
</dbReference>
<reference evidence="5 6" key="1">
    <citation type="submission" date="2012-12" db="EMBL/GenBank/DDBJ databases">
        <title>Genome assembly of Marinobacter sp. AK21.</title>
        <authorList>
            <person name="Khatri I."/>
            <person name="Kumar R."/>
            <person name="Vaidya B."/>
            <person name="Subramanian S."/>
            <person name="Pinnaka A."/>
        </authorList>
    </citation>
    <scope>NUCLEOTIDE SEQUENCE [LARGE SCALE GENOMIC DNA]</scope>
    <source>
        <strain evidence="5 6">AK21</strain>
    </source>
</reference>
<dbReference type="InterPro" id="IPR035919">
    <property type="entry name" value="EAL_sf"/>
</dbReference>
<dbReference type="SUPFAM" id="SSF55073">
    <property type="entry name" value="Nucleotide cyclase"/>
    <property type="match status" value="1"/>
</dbReference>
<dbReference type="InterPro" id="IPR032244">
    <property type="entry name" value="LapD_MoxY_N"/>
</dbReference>
<evidence type="ECO:0000259" key="3">
    <source>
        <dbReference type="PROSITE" id="PS50885"/>
    </source>
</evidence>
<dbReference type="GO" id="GO:0071111">
    <property type="term" value="F:cyclic-guanylate-specific phosphodiesterase activity"/>
    <property type="evidence" value="ECO:0007669"/>
    <property type="project" value="InterPro"/>
</dbReference>
<gene>
    <name evidence="5" type="ORF">D777_02659</name>
</gene>
<dbReference type="Gene3D" id="1.10.8.500">
    <property type="entry name" value="HAMP domain in histidine kinase"/>
    <property type="match status" value="1"/>
</dbReference>
<dbReference type="Gene3D" id="3.30.110.200">
    <property type="match status" value="1"/>
</dbReference>
<feature type="domain" description="GGDEF" evidence="4">
    <location>
        <begin position="305"/>
        <end position="436"/>
    </location>
</feature>
<dbReference type="SMART" id="SM00052">
    <property type="entry name" value="EAL"/>
    <property type="match status" value="1"/>
</dbReference>
<dbReference type="Pfam" id="PF00563">
    <property type="entry name" value="EAL"/>
    <property type="match status" value="1"/>
</dbReference>
<evidence type="ECO:0000256" key="1">
    <source>
        <dbReference type="SAM" id="Phobius"/>
    </source>
</evidence>
<dbReference type="InterPro" id="IPR001633">
    <property type="entry name" value="EAL_dom"/>
</dbReference>
<name>A0A072N0G5_9GAMM</name>
<dbReference type="SMART" id="SM00304">
    <property type="entry name" value="HAMP"/>
    <property type="match status" value="1"/>
</dbReference>
<keyword evidence="1" id="KW-0812">Transmembrane</keyword>
<dbReference type="AlphaFoldDB" id="A0A072N0G5"/>
<keyword evidence="1" id="KW-0472">Membrane</keyword>
<dbReference type="InterPro" id="IPR043128">
    <property type="entry name" value="Rev_trsase/Diguanyl_cyclase"/>
</dbReference>
<feature type="transmembrane region" description="Helical" evidence="1">
    <location>
        <begin position="45"/>
        <end position="69"/>
    </location>
</feature>
<feature type="domain" description="EAL" evidence="2">
    <location>
        <begin position="446"/>
        <end position="690"/>
    </location>
</feature>
<dbReference type="PANTHER" id="PTHR33121:SF79">
    <property type="entry name" value="CYCLIC DI-GMP PHOSPHODIESTERASE PDED-RELATED"/>
    <property type="match status" value="1"/>
</dbReference>
<dbReference type="Proteomes" id="UP000035057">
    <property type="component" value="Unassembled WGS sequence"/>
</dbReference>
<feature type="transmembrane region" description="Helical" evidence="1">
    <location>
        <begin position="187"/>
        <end position="210"/>
    </location>
</feature>
<dbReference type="PROSITE" id="PS50883">
    <property type="entry name" value="EAL"/>
    <property type="match status" value="1"/>
</dbReference>
<organism evidence="5 6">
    <name type="scientific">Marinobacter nitratireducens</name>
    <dbReference type="NCBI Taxonomy" id="1137280"/>
    <lineage>
        <taxon>Bacteria</taxon>
        <taxon>Pseudomonadati</taxon>
        <taxon>Pseudomonadota</taxon>
        <taxon>Gammaproteobacteria</taxon>
        <taxon>Pseudomonadales</taxon>
        <taxon>Marinobacteraceae</taxon>
        <taxon>Marinobacter</taxon>
    </lineage>
</organism>
<dbReference type="Pfam" id="PF16448">
    <property type="entry name" value="LapD_MoxY_N"/>
    <property type="match status" value="1"/>
</dbReference>
<dbReference type="CDD" id="cd01948">
    <property type="entry name" value="EAL"/>
    <property type="match status" value="1"/>
</dbReference>
<accession>A0A072N0G5</accession>
<dbReference type="GO" id="GO:0007165">
    <property type="term" value="P:signal transduction"/>
    <property type="evidence" value="ECO:0007669"/>
    <property type="project" value="InterPro"/>
</dbReference>
<keyword evidence="6" id="KW-1185">Reference proteome</keyword>
<dbReference type="PROSITE" id="PS50887">
    <property type="entry name" value="GGDEF"/>
    <property type="match status" value="1"/>
</dbReference>
<dbReference type="SUPFAM" id="SSF141868">
    <property type="entry name" value="EAL domain-like"/>
    <property type="match status" value="1"/>
</dbReference>
<dbReference type="InterPro" id="IPR000160">
    <property type="entry name" value="GGDEF_dom"/>
</dbReference>
<dbReference type="SUPFAM" id="SSF158472">
    <property type="entry name" value="HAMP domain-like"/>
    <property type="match status" value="1"/>
</dbReference>
<dbReference type="GO" id="GO:0016020">
    <property type="term" value="C:membrane"/>
    <property type="evidence" value="ECO:0007669"/>
    <property type="project" value="InterPro"/>
</dbReference>
<evidence type="ECO:0000259" key="2">
    <source>
        <dbReference type="PROSITE" id="PS50883"/>
    </source>
</evidence>
<feature type="domain" description="HAMP" evidence="3">
    <location>
        <begin position="211"/>
        <end position="263"/>
    </location>
</feature>
<evidence type="ECO:0000259" key="4">
    <source>
        <dbReference type="PROSITE" id="PS50887"/>
    </source>
</evidence>
<dbReference type="InterPro" id="IPR042461">
    <property type="entry name" value="LapD_MoxY_peri_C"/>
</dbReference>
<evidence type="ECO:0000313" key="6">
    <source>
        <dbReference type="Proteomes" id="UP000035057"/>
    </source>
</evidence>
<dbReference type="Gene3D" id="6.20.270.20">
    <property type="entry name" value="LapD/MoxY periplasmic domain"/>
    <property type="match status" value="1"/>
</dbReference>
<dbReference type="PANTHER" id="PTHR33121">
    <property type="entry name" value="CYCLIC DI-GMP PHOSPHODIESTERASE PDEF"/>
    <property type="match status" value="1"/>
</dbReference>
<dbReference type="PROSITE" id="PS50885">
    <property type="entry name" value="HAMP"/>
    <property type="match status" value="1"/>
</dbReference>
<evidence type="ECO:0000313" key="5">
    <source>
        <dbReference type="EMBL" id="KEF30717.1"/>
    </source>
</evidence>
<dbReference type="STRING" id="1137280.D777_02659"/>
<dbReference type="EMBL" id="ANIE01000007">
    <property type="protein sequence ID" value="KEF30717.1"/>
    <property type="molecule type" value="Genomic_DNA"/>
</dbReference>
<dbReference type="NCBIfam" id="TIGR00254">
    <property type="entry name" value="GGDEF"/>
    <property type="match status" value="1"/>
</dbReference>
<dbReference type="Gene3D" id="3.20.20.450">
    <property type="entry name" value="EAL domain"/>
    <property type="match status" value="1"/>
</dbReference>
<protein>
    <submittedName>
        <fullName evidence="5">GGDEF and EAL domain protein</fullName>
    </submittedName>
</protein>
<dbReference type="Pfam" id="PF00990">
    <property type="entry name" value="GGDEF"/>
    <property type="match status" value="1"/>
</dbReference>
<dbReference type="Gene3D" id="3.30.70.270">
    <property type="match status" value="1"/>
</dbReference>
<dbReference type="InterPro" id="IPR029787">
    <property type="entry name" value="Nucleotide_cyclase"/>
</dbReference>
<dbReference type="InterPro" id="IPR050706">
    <property type="entry name" value="Cyclic-di-GMP_PDE-like"/>
</dbReference>
<sequence>MFVNSAAQVTNLKPAGAQPIGDALMARKRIRQEGRQRGVATLRALLLLFTGTLLVLVLAASFVTSYNFFRDYVSGQLAGHARDGATAIGLSLSNAIDARDPVASSSVIDAVFDSGRYLSISYLDHHGNEIAGRSIGLQQAEVPAWFLVVVELPLPVARAEVVRGWNRLGTVEVVSHPGRAYEDLWRISIWLVASTLILGGVGLVALYILLRRTLKPLGELEKQAKALGQRDFRQRVTVRSTRELNQVTEAMNQMTDDLGRLFEGQAKLIQHLRKVNNEDPVTGLSSRSAFDQRLKVEVESEEKAAPGVLILMHLAGFADYNQAYGRAEADRLLLQVAAVVDEFTSQHADAFAGRRTGAEFAIFVPGALPADAGVWCRELVTRVDGVYADLASPMDTAVHAGLARTQEGQGIRDLLSAADEALRVAQGSEETTCHHTDGGKDGHHNLETWRVIISQAIREQNLSLWLQPMVCENLSEPFYHQVFSRITSPEGTLKAGIFVPMAERFGLIADIDRLLIQRVLQRLQSDRNRSLAVSLGSASIASESFRNDVIAMLESAGPLASNLWIGISEQTIHHHRTAVGQLMKALERLRIPVLVDRFGVGGVPFSYLRNLRFQALRIDNSFIHDIDTHADNRFYVESVIGIAHSRGVRVFATGVETAAEYSVLCGLGIDGAMGYHLGRPYAADNHSTGD</sequence>
<comment type="caution">
    <text evidence="5">The sequence shown here is derived from an EMBL/GenBank/DDBJ whole genome shotgun (WGS) entry which is preliminary data.</text>
</comment>
<dbReference type="InterPro" id="IPR003660">
    <property type="entry name" value="HAMP_dom"/>
</dbReference>
<proteinExistence type="predicted"/>
<dbReference type="PATRIC" id="fig|1137280.3.peg.2476"/>